<accession>A0A916XDP9</accession>
<gene>
    <name evidence="5" type="primary">livG</name>
    <name evidence="5" type="ORF">GCM10010994_26210</name>
</gene>
<feature type="domain" description="ABC transporter" evidence="4">
    <location>
        <begin position="18"/>
        <end position="265"/>
    </location>
</feature>
<dbReference type="InterPro" id="IPR003439">
    <property type="entry name" value="ABC_transporter-like_ATP-bd"/>
</dbReference>
<dbReference type="GO" id="GO:0016887">
    <property type="term" value="F:ATP hydrolysis activity"/>
    <property type="evidence" value="ECO:0007669"/>
    <property type="project" value="InterPro"/>
</dbReference>
<proteinExistence type="predicted"/>
<dbReference type="InterPro" id="IPR027417">
    <property type="entry name" value="P-loop_NTPase"/>
</dbReference>
<dbReference type="Gene3D" id="3.40.50.300">
    <property type="entry name" value="P-loop containing nucleotide triphosphate hydrolases"/>
    <property type="match status" value="1"/>
</dbReference>
<sequence length="277" mass="28782">MTGPAFDTPVPPAAADALVASGIEVAFGGIKALAGVGATVVPGRIVGLIGRNGSGKSTLFNCMTGFVRPGAGRVTLGGADITGLPAERVVRAGIARTFQTPRIAEGADVRTAVLCGFFNSAKTSFMGSVAGFGAARREERRLREEADAVLEGLGLADLRHTEVRRLSMGLVRMVDVARCIASGARFILLDEPAAGLTQAEQETLSRQIRDVAARGVGILLVEHNFALVRSLCETVVVLETGRVLCEGAPETVARDPRVLRSYLGAVGESDEQGEAAA</sequence>
<evidence type="ECO:0000313" key="6">
    <source>
        <dbReference type="Proteomes" id="UP000637002"/>
    </source>
</evidence>
<dbReference type="GO" id="GO:0005524">
    <property type="term" value="F:ATP binding"/>
    <property type="evidence" value="ECO:0007669"/>
    <property type="project" value="UniProtKB-KW"/>
</dbReference>
<evidence type="ECO:0000313" key="5">
    <source>
        <dbReference type="EMBL" id="GGC66380.1"/>
    </source>
</evidence>
<organism evidence="5 6">
    <name type="scientific">Chelatococcus reniformis</name>
    <dbReference type="NCBI Taxonomy" id="1494448"/>
    <lineage>
        <taxon>Bacteria</taxon>
        <taxon>Pseudomonadati</taxon>
        <taxon>Pseudomonadota</taxon>
        <taxon>Alphaproteobacteria</taxon>
        <taxon>Hyphomicrobiales</taxon>
        <taxon>Chelatococcaceae</taxon>
        <taxon>Chelatococcus</taxon>
    </lineage>
</organism>
<dbReference type="GO" id="GO:0005886">
    <property type="term" value="C:plasma membrane"/>
    <property type="evidence" value="ECO:0007669"/>
    <property type="project" value="TreeGrafter"/>
</dbReference>
<dbReference type="AlphaFoldDB" id="A0A916XDP9"/>
<comment type="caution">
    <text evidence="5">The sequence shown here is derived from an EMBL/GenBank/DDBJ whole genome shotgun (WGS) entry which is preliminary data.</text>
</comment>
<keyword evidence="1" id="KW-0813">Transport</keyword>
<dbReference type="InterPro" id="IPR032823">
    <property type="entry name" value="BCA_ABC_TP_C"/>
</dbReference>
<keyword evidence="6" id="KW-1185">Reference proteome</keyword>
<dbReference type="SMART" id="SM00382">
    <property type="entry name" value="AAA"/>
    <property type="match status" value="1"/>
</dbReference>
<dbReference type="SUPFAM" id="SSF52540">
    <property type="entry name" value="P-loop containing nucleoside triphosphate hydrolases"/>
    <property type="match status" value="1"/>
</dbReference>
<keyword evidence="2" id="KW-0547">Nucleotide-binding</keyword>
<dbReference type="Pfam" id="PF12399">
    <property type="entry name" value="BCA_ABC_TP_C"/>
    <property type="match status" value="1"/>
</dbReference>
<evidence type="ECO:0000259" key="4">
    <source>
        <dbReference type="PROSITE" id="PS50893"/>
    </source>
</evidence>
<dbReference type="RefSeq" id="WP_188609783.1">
    <property type="nucleotide sequence ID" value="NZ_BMGG01000004.1"/>
</dbReference>
<name>A0A916XDP9_9HYPH</name>
<reference evidence="5" key="1">
    <citation type="journal article" date="2014" name="Int. J. Syst. Evol. Microbiol.">
        <title>Complete genome sequence of Corynebacterium casei LMG S-19264T (=DSM 44701T), isolated from a smear-ripened cheese.</title>
        <authorList>
            <consortium name="US DOE Joint Genome Institute (JGI-PGF)"/>
            <person name="Walter F."/>
            <person name="Albersmeier A."/>
            <person name="Kalinowski J."/>
            <person name="Ruckert C."/>
        </authorList>
    </citation>
    <scope>NUCLEOTIDE SEQUENCE</scope>
    <source>
        <strain evidence="5">CGMCC 1.12919</strain>
    </source>
</reference>
<keyword evidence="3 5" id="KW-0067">ATP-binding</keyword>
<dbReference type="InterPro" id="IPR003593">
    <property type="entry name" value="AAA+_ATPase"/>
</dbReference>
<dbReference type="Proteomes" id="UP000637002">
    <property type="component" value="Unassembled WGS sequence"/>
</dbReference>
<dbReference type="PANTHER" id="PTHR45772">
    <property type="entry name" value="CONSERVED COMPONENT OF ABC TRANSPORTER FOR NATURAL AMINO ACIDS-RELATED"/>
    <property type="match status" value="1"/>
</dbReference>
<dbReference type="EMBL" id="BMGG01000004">
    <property type="protein sequence ID" value="GGC66380.1"/>
    <property type="molecule type" value="Genomic_DNA"/>
</dbReference>
<protein>
    <submittedName>
        <fullName evidence="5">ABC transporter ATP-binding protein</fullName>
    </submittedName>
</protein>
<evidence type="ECO:0000256" key="3">
    <source>
        <dbReference type="ARBA" id="ARBA00022840"/>
    </source>
</evidence>
<evidence type="ECO:0000256" key="1">
    <source>
        <dbReference type="ARBA" id="ARBA00022448"/>
    </source>
</evidence>
<dbReference type="InterPro" id="IPR051120">
    <property type="entry name" value="ABC_AA/LPS_Transport"/>
</dbReference>
<dbReference type="Pfam" id="PF00005">
    <property type="entry name" value="ABC_tran"/>
    <property type="match status" value="1"/>
</dbReference>
<evidence type="ECO:0000256" key="2">
    <source>
        <dbReference type="ARBA" id="ARBA00022741"/>
    </source>
</evidence>
<reference evidence="5" key="2">
    <citation type="submission" date="2020-09" db="EMBL/GenBank/DDBJ databases">
        <authorList>
            <person name="Sun Q."/>
            <person name="Zhou Y."/>
        </authorList>
    </citation>
    <scope>NUCLEOTIDE SEQUENCE</scope>
    <source>
        <strain evidence="5">CGMCC 1.12919</strain>
    </source>
</reference>
<dbReference type="PROSITE" id="PS50893">
    <property type="entry name" value="ABC_TRANSPORTER_2"/>
    <property type="match status" value="1"/>
</dbReference>